<sequence length="120" mass="13890">MLSREEVEQLIDQKLAPLQEEIAMLKAQLGKVDLLAIDHRNMRQALTRIETAQESLKLDFERQEKRLIRFEEQTNRQFAALKADTEKLTEQVSGLKVDTSVLKEQMALVISMLRRVLPSD</sequence>
<dbReference type="AlphaFoldDB" id="A0A455T037"/>
<feature type="coiled-coil region" evidence="1">
    <location>
        <begin position="53"/>
        <end position="91"/>
    </location>
</feature>
<organism evidence="2">
    <name type="scientific">Thermogemmatispora argillosa</name>
    <dbReference type="NCBI Taxonomy" id="2045280"/>
    <lineage>
        <taxon>Bacteria</taxon>
        <taxon>Bacillati</taxon>
        <taxon>Chloroflexota</taxon>
        <taxon>Ktedonobacteria</taxon>
        <taxon>Thermogemmatisporales</taxon>
        <taxon>Thermogemmatisporaceae</taxon>
        <taxon>Thermogemmatispora</taxon>
    </lineage>
</organism>
<accession>A0A455T037</accession>
<gene>
    <name evidence="2" type="ORF">KTA_13970</name>
</gene>
<reference evidence="2" key="1">
    <citation type="submission" date="2018-12" db="EMBL/GenBank/DDBJ databases">
        <title>Novel natural products biosynthetic potential of the class Ktedonobacteria.</title>
        <authorList>
            <person name="Zheng Y."/>
            <person name="Saitou A."/>
            <person name="Wang C.M."/>
            <person name="Toyoda A."/>
            <person name="Minakuchi Y."/>
            <person name="Sekiguchi Y."/>
            <person name="Ueda K."/>
            <person name="Takano H."/>
            <person name="Sakai Y."/>
            <person name="Yokota A."/>
            <person name="Yabe S."/>
        </authorList>
    </citation>
    <scope>NUCLEOTIDE SEQUENCE</scope>
    <source>
        <strain evidence="2">A3-2</strain>
    </source>
</reference>
<proteinExistence type="predicted"/>
<keyword evidence="1" id="KW-0175">Coiled coil</keyword>
<dbReference type="EMBL" id="AP019377">
    <property type="protein sequence ID" value="BBH93198.1"/>
    <property type="molecule type" value="Genomic_DNA"/>
</dbReference>
<evidence type="ECO:0000313" key="2">
    <source>
        <dbReference type="EMBL" id="BBH93198.1"/>
    </source>
</evidence>
<name>A0A455T037_9CHLR</name>
<protein>
    <submittedName>
        <fullName evidence="2">Uncharacterized protein</fullName>
    </submittedName>
</protein>
<evidence type="ECO:0000256" key="1">
    <source>
        <dbReference type="SAM" id="Coils"/>
    </source>
</evidence>